<feature type="compositionally biased region" description="Basic and acidic residues" evidence="1">
    <location>
        <begin position="284"/>
        <end position="297"/>
    </location>
</feature>
<reference evidence="3 4" key="1">
    <citation type="submission" date="2024-06" db="EMBL/GenBank/DDBJ databases">
        <title>A chromosome-level genome assembly of beet webworm, Loxostege sticticalis.</title>
        <authorList>
            <person name="Zhang Y."/>
        </authorList>
    </citation>
    <scope>NUCLEOTIDE SEQUENCE [LARGE SCALE GENOMIC DNA]</scope>
    <source>
        <strain evidence="3">AQ026</strain>
        <tissue evidence="3">Whole body</tissue>
    </source>
</reference>
<dbReference type="Pfam" id="PF03732">
    <property type="entry name" value="Retrotrans_gag"/>
    <property type="match status" value="1"/>
</dbReference>
<sequence length="341" mass="38778">MSQEDSCVQPEQLQPLNIEIPPVAGPSSPKHSPRTTRSKAAFTMAEREIDLSILLKFIKPYNGNRETLNSFLVNCNNAFDMASEAQASILFKYILSQLEGKAEIACSIKEFSSWDQLKEFLKTQFSERKHYSHLLMDLQESKQGSNENCSQYALRVETCLSQLLTEVSLSTTKKMELPGRTAAMNDLAMHHFVMGLHPRISNIVRCRNPKNLNEAVNLAISEERIQQSLYKKAPSNDQKMSNRVSSKSRHNPGSSTSYTPGTSASSGTVCHYCKTPGHSIKDCKKREYNNRQRDPDSKPPFTPFKRINHVEEAPDEETEEEDEEEQEEYDYEDTDDDPKNE</sequence>
<gene>
    <name evidence="3" type="ORF">ABMA27_009897</name>
</gene>
<dbReference type="PANTHER" id="PTHR33223">
    <property type="entry name" value="CCHC-TYPE DOMAIN-CONTAINING PROTEIN"/>
    <property type="match status" value="1"/>
</dbReference>
<proteinExistence type="predicted"/>
<feature type="region of interest" description="Disordered" evidence="1">
    <location>
        <begin position="229"/>
        <end position="267"/>
    </location>
</feature>
<evidence type="ECO:0000313" key="3">
    <source>
        <dbReference type="EMBL" id="KAL0860523.1"/>
    </source>
</evidence>
<feature type="compositionally biased region" description="Polar residues" evidence="1">
    <location>
        <begin position="1"/>
        <end position="15"/>
    </location>
</feature>
<protein>
    <recommendedName>
        <fullName evidence="2">Retrotransposon gag domain-containing protein</fullName>
    </recommendedName>
</protein>
<dbReference type="EMBL" id="JBEUOH010000025">
    <property type="protein sequence ID" value="KAL0860523.1"/>
    <property type="molecule type" value="Genomic_DNA"/>
</dbReference>
<feature type="region of interest" description="Disordered" evidence="1">
    <location>
        <begin position="284"/>
        <end position="341"/>
    </location>
</feature>
<feature type="domain" description="Retrotransposon gag" evidence="2">
    <location>
        <begin position="107"/>
        <end position="165"/>
    </location>
</feature>
<name>A0ABR3H6U7_LOXSC</name>
<dbReference type="InterPro" id="IPR005162">
    <property type="entry name" value="Retrotrans_gag_dom"/>
</dbReference>
<dbReference type="SUPFAM" id="SSF57756">
    <property type="entry name" value="Retrovirus zinc finger-like domains"/>
    <property type="match status" value="1"/>
</dbReference>
<dbReference type="Proteomes" id="UP001549920">
    <property type="component" value="Unassembled WGS sequence"/>
</dbReference>
<evidence type="ECO:0000256" key="1">
    <source>
        <dbReference type="SAM" id="MobiDB-lite"/>
    </source>
</evidence>
<dbReference type="InterPro" id="IPR036875">
    <property type="entry name" value="Znf_CCHC_sf"/>
</dbReference>
<feature type="compositionally biased region" description="Low complexity" evidence="1">
    <location>
        <begin position="253"/>
        <end position="267"/>
    </location>
</feature>
<comment type="caution">
    <text evidence="3">The sequence shown here is derived from an EMBL/GenBank/DDBJ whole genome shotgun (WGS) entry which is preliminary data.</text>
</comment>
<dbReference type="PANTHER" id="PTHR33223:SF6">
    <property type="entry name" value="CCHC-TYPE DOMAIN-CONTAINING PROTEIN"/>
    <property type="match status" value="1"/>
</dbReference>
<evidence type="ECO:0000259" key="2">
    <source>
        <dbReference type="Pfam" id="PF03732"/>
    </source>
</evidence>
<accession>A0ABR3H6U7</accession>
<feature type="compositionally biased region" description="Polar residues" evidence="1">
    <location>
        <begin position="235"/>
        <end position="245"/>
    </location>
</feature>
<evidence type="ECO:0000313" key="4">
    <source>
        <dbReference type="Proteomes" id="UP001549920"/>
    </source>
</evidence>
<feature type="region of interest" description="Disordered" evidence="1">
    <location>
        <begin position="1"/>
        <end position="37"/>
    </location>
</feature>
<keyword evidence="4" id="KW-1185">Reference proteome</keyword>
<feature type="compositionally biased region" description="Acidic residues" evidence="1">
    <location>
        <begin position="313"/>
        <end position="341"/>
    </location>
</feature>
<organism evidence="3 4">
    <name type="scientific">Loxostege sticticalis</name>
    <name type="common">Beet webworm moth</name>
    <dbReference type="NCBI Taxonomy" id="481309"/>
    <lineage>
        <taxon>Eukaryota</taxon>
        <taxon>Metazoa</taxon>
        <taxon>Ecdysozoa</taxon>
        <taxon>Arthropoda</taxon>
        <taxon>Hexapoda</taxon>
        <taxon>Insecta</taxon>
        <taxon>Pterygota</taxon>
        <taxon>Neoptera</taxon>
        <taxon>Endopterygota</taxon>
        <taxon>Lepidoptera</taxon>
        <taxon>Glossata</taxon>
        <taxon>Ditrysia</taxon>
        <taxon>Pyraloidea</taxon>
        <taxon>Crambidae</taxon>
        <taxon>Pyraustinae</taxon>
        <taxon>Loxostege</taxon>
    </lineage>
</organism>
<dbReference type="Gene3D" id="4.10.60.10">
    <property type="entry name" value="Zinc finger, CCHC-type"/>
    <property type="match status" value="1"/>
</dbReference>